<protein>
    <submittedName>
        <fullName evidence="1">14701_t:CDS:1</fullName>
    </submittedName>
</protein>
<feature type="non-terminal residue" evidence="1">
    <location>
        <position position="136"/>
    </location>
</feature>
<evidence type="ECO:0000313" key="2">
    <source>
        <dbReference type="Proteomes" id="UP000789525"/>
    </source>
</evidence>
<proteinExistence type="predicted"/>
<reference evidence="1" key="1">
    <citation type="submission" date="2021-06" db="EMBL/GenBank/DDBJ databases">
        <authorList>
            <person name="Kallberg Y."/>
            <person name="Tangrot J."/>
            <person name="Rosling A."/>
        </authorList>
    </citation>
    <scope>NUCLEOTIDE SEQUENCE</scope>
    <source>
        <strain evidence="1">CL356</strain>
    </source>
</reference>
<sequence>GETAQALLHVEFQPEETKKEPINEALRPMALQDTLSIDGESLECLLKNGLGSRCGSIYQKWMAQRKADERKFEVDEKMESSRKQKDVDDIMKRLRTLMPFALVKVLADFEEGLRDAVLGNRLRSLGNINPESAYRE</sequence>
<evidence type="ECO:0000313" key="1">
    <source>
        <dbReference type="EMBL" id="CAG8775848.1"/>
    </source>
</evidence>
<keyword evidence="2" id="KW-1185">Reference proteome</keyword>
<dbReference type="Proteomes" id="UP000789525">
    <property type="component" value="Unassembled WGS sequence"/>
</dbReference>
<feature type="non-terminal residue" evidence="1">
    <location>
        <position position="1"/>
    </location>
</feature>
<comment type="caution">
    <text evidence="1">The sequence shown here is derived from an EMBL/GenBank/DDBJ whole genome shotgun (WGS) entry which is preliminary data.</text>
</comment>
<accession>A0ACA9R4R4</accession>
<name>A0ACA9R4R4_9GLOM</name>
<organism evidence="1 2">
    <name type="scientific">Acaulospora colombiana</name>
    <dbReference type="NCBI Taxonomy" id="27376"/>
    <lineage>
        <taxon>Eukaryota</taxon>
        <taxon>Fungi</taxon>
        <taxon>Fungi incertae sedis</taxon>
        <taxon>Mucoromycota</taxon>
        <taxon>Glomeromycotina</taxon>
        <taxon>Glomeromycetes</taxon>
        <taxon>Diversisporales</taxon>
        <taxon>Acaulosporaceae</taxon>
        <taxon>Acaulospora</taxon>
    </lineage>
</organism>
<gene>
    <name evidence="1" type="ORF">ACOLOM_LOCUS14080</name>
</gene>
<dbReference type="EMBL" id="CAJVPT010068014">
    <property type="protein sequence ID" value="CAG8775848.1"/>
    <property type="molecule type" value="Genomic_DNA"/>
</dbReference>